<evidence type="ECO:0000256" key="1">
    <source>
        <dbReference type="ARBA" id="ARBA00003701"/>
    </source>
</evidence>
<dbReference type="GO" id="GO:0005789">
    <property type="term" value="C:endoplasmic reticulum membrane"/>
    <property type="evidence" value="ECO:0007669"/>
    <property type="project" value="UniProtKB-SubCell"/>
</dbReference>
<evidence type="ECO:0000256" key="7">
    <source>
        <dbReference type="ARBA" id="ARBA00022692"/>
    </source>
</evidence>
<keyword evidence="13 17" id="KW-0472">Membrane</keyword>
<dbReference type="Proteomes" id="UP000494165">
    <property type="component" value="Unassembled WGS sequence"/>
</dbReference>
<evidence type="ECO:0000256" key="3">
    <source>
        <dbReference type="ARBA" id="ARBA00004477"/>
    </source>
</evidence>
<dbReference type="InterPro" id="IPR023352">
    <property type="entry name" value="MAPEG-like_dom_sf"/>
</dbReference>
<keyword evidence="10 17" id="KW-1133">Transmembrane helix</keyword>
<dbReference type="Gene3D" id="1.20.120.550">
    <property type="entry name" value="Membrane associated eicosanoid/glutathione metabolism-like domain"/>
    <property type="match status" value="1"/>
</dbReference>
<keyword evidence="11" id="KW-0007">Acetylation</keyword>
<name>A0A8S1DKI7_9INSE</name>
<evidence type="ECO:0000313" key="18">
    <source>
        <dbReference type="EMBL" id="CAB3378524.1"/>
    </source>
</evidence>
<evidence type="ECO:0000256" key="11">
    <source>
        <dbReference type="ARBA" id="ARBA00022990"/>
    </source>
</evidence>
<feature type="transmembrane region" description="Helical" evidence="17">
    <location>
        <begin position="134"/>
        <end position="155"/>
    </location>
</feature>
<keyword evidence="8" id="KW-1000">Mitochondrion outer membrane</keyword>
<keyword evidence="9" id="KW-0256">Endoplasmic reticulum</keyword>
<dbReference type="EC" id="2.5.1.18" evidence="5"/>
<keyword evidence="6" id="KW-0808">Transferase</keyword>
<organism evidence="18 19">
    <name type="scientific">Cloeon dipterum</name>
    <dbReference type="NCBI Taxonomy" id="197152"/>
    <lineage>
        <taxon>Eukaryota</taxon>
        <taxon>Metazoa</taxon>
        <taxon>Ecdysozoa</taxon>
        <taxon>Arthropoda</taxon>
        <taxon>Hexapoda</taxon>
        <taxon>Insecta</taxon>
        <taxon>Pterygota</taxon>
        <taxon>Palaeoptera</taxon>
        <taxon>Ephemeroptera</taxon>
        <taxon>Pisciforma</taxon>
        <taxon>Baetidae</taxon>
        <taxon>Cloeon</taxon>
    </lineage>
</organism>
<dbReference type="GO" id="GO:0005741">
    <property type="term" value="C:mitochondrial outer membrane"/>
    <property type="evidence" value="ECO:0007669"/>
    <property type="project" value="UniProtKB-SubCell"/>
</dbReference>
<protein>
    <recommendedName>
        <fullName evidence="15">Microsomal glutathione S-transferase 1</fullName>
        <ecNumber evidence="5">2.5.1.18</ecNumber>
    </recommendedName>
</protein>
<dbReference type="SUPFAM" id="SSF161084">
    <property type="entry name" value="MAPEG domain-like"/>
    <property type="match status" value="1"/>
</dbReference>
<evidence type="ECO:0000256" key="4">
    <source>
        <dbReference type="ARBA" id="ARBA00010459"/>
    </source>
</evidence>
<dbReference type="InterPro" id="IPR001129">
    <property type="entry name" value="Membr-assoc_MAPEG"/>
</dbReference>
<evidence type="ECO:0000256" key="2">
    <source>
        <dbReference type="ARBA" id="ARBA00004294"/>
    </source>
</evidence>
<comment type="caution">
    <text evidence="18">The sequence shown here is derived from an EMBL/GenBank/DDBJ whole genome shotgun (WGS) entry which is preliminary data.</text>
</comment>
<evidence type="ECO:0000256" key="5">
    <source>
        <dbReference type="ARBA" id="ARBA00012452"/>
    </source>
</evidence>
<evidence type="ECO:0000256" key="9">
    <source>
        <dbReference type="ARBA" id="ARBA00022824"/>
    </source>
</evidence>
<keyword evidence="12" id="KW-0496">Mitochondrion</keyword>
<dbReference type="PANTHER" id="PTHR10689:SF6">
    <property type="entry name" value="MICROSOMAL GLUTATHIONE S-TRANSFERASE 1"/>
    <property type="match status" value="1"/>
</dbReference>
<feature type="transmembrane region" description="Helical" evidence="17">
    <location>
        <begin position="18"/>
        <end position="37"/>
    </location>
</feature>
<dbReference type="InterPro" id="IPR040162">
    <property type="entry name" value="MGST1-like"/>
</dbReference>
<dbReference type="PANTHER" id="PTHR10689">
    <property type="entry name" value="MICROSOMAL GLUTATHIONE S-TRANSFERASE 1"/>
    <property type="match status" value="1"/>
</dbReference>
<comment type="similarity">
    <text evidence="4">Belongs to the MAPEG family.</text>
</comment>
<dbReference type="GO" id="GO:0004364">
    <property type="term" value="F:glutathione transferase activity"/>
    <property type="evidence" value="ECO:0007669"/>
    <property type="project" value="UniProtKB-EC"/>
</dbReference>
<sequence>MDQAQMEAAQKMMQQHLWALYAFNAGLLVLKMFILAFSTGVVRSMKKVTPNPEDARAMGTQSSSKADPDVERVRRAHLNDLENIPVFLLISFVFIHTQPNLALSHFLFWTFTAARFAHSVVYALYPLPQPTRTILFLIGVVITIYMIFANFVFFMNPLVQPFMMKN</sequence>
<accession>A0A8S1DKI7</accession>
<keyword evidence="19" id="KW-1185">Reference proteome</keyword>
<comment type="subunit">
    <text evidence="14">Homotrimer; The trimer binds only one molecule of glutathione.</text>
</comment>
<dbReference type="EMBL" id="CADEPI010000166">
    <property type="protein sequence ID" value="CAB3378524.1"/>
    <property type="molecule type" value="Genomic_DNA"/>
</dbReference>
<evidence type="ECO:0000256" key="15">
    <source>
        <dbReference type="ARBA" id="ARBA00039397"/>
    </source>
</evidence>
<dbReference type="AlphaFoldDB" id="A0A8S1DKI7"/>
<evidence type="ECO:0000256" key="16">
    <source>
        <dbReference type="ARBA" id="ARBA00049385"/>
    </source>
</evidence>
<comment type="subcellular location">
    <subcellularLocation>
        <location evidence="3">Endoplasmic reticulum membrane</location>
        <topology evidence="3">Multi-pass membrane protein</topology>
    </subcellularLocation>
    <subcellularLocation>
        <location evidence="2">Mitochondrion outer membrane</location>
    </subcellularLocation>
</comment>
<evidence type="ECO:0000256" key="8">
    <source>
        <dbReference type="ARBA" id="ARBA00022787"/>
    </source>
</evidence>
<evidence type="ECO:0000256" key="14">
    <source>
        <dbReference type="ARBA" id="ARBA00038540"/>
    </source>
</evidence>
<evidence type="ECO:0000256" key="12">
    <source>
        <dbReference type="ARBA" id="ARBA00023128"/>
    </source>
</evidence>
<dbReference type="OrthoDB" id="193139at2759"/>
<feature type="transmembrane region" description="Helical" evidence="17">
    <location>
        <begin position="84"/>
        <end position="101"/>
    </location>
</feature>
<evidence type="ECO:0000313" key="19">
    <source>
        <dbReference type="Proteomes" id="UP000494165"/>
    </source>
</evidence>
<evidence type="ECO:0000256" key="6">
    <source>
        <dbReference type="ARBA" id="ARBA00022679"/>
    </source>
</evidence>
<comment type="function">
    <text evidence="1">Conjugation of reduced glutathione to a wide number of exogenous and endogenous hydrophobic electrophiles.</text>
</comment>
<dbReference type="Pfam" id="PF01124">
    <property type="entry name" value="MAPEG"/>
    <property type="match status" value="1"/>
</dbReference>
<dbReference type="FunFam" id="1.20.120.550:FF:000002">
    <property type="entry name" value="Microsomal glutathione S-transferase 1"/>
    <property type="match status" value="1"/>
</dbReference>
<comment type="catalytic activity">
    <reaction evidence="16">
        <text>RX + glutathione = an S-substituted glutathione + a halide anion + H(+)</text>
        <dbReference type="Rhea" id="RHEA:16437"/>
        <dbReference type="ChEBI" id="CHEBI:15378"/>
        <dbReference type="ChEBI" id="CHEBI:16042"/>
        <dbReference type="ChEBI" id="CHEBI:17792"/>
        <dbReference type="ChEBI" id="CHEBI:57925"/>
        <dbReference type="ChEBI" id="CHEBI:90779"/>
        <dbReference type="EC" id="2.5.1.18"/>
    </reaction>
    <physiologicalReaction direction="left-to-right" evidence="16">
        <dbReference type="Rhea" id="RHEA:16438"/>
    </physiologicalReaction>
</comment>
<keyword evidence="7 17" id="KW-0812">Transmembrane</keyword>
<proteinExistence type="inferred from homology"/>
<reference evidence="18 19" key="1">
    <citation type="submission" date="2020-04" db="EMBL/GenBank/DDBJ databases">
        <authorList>
            <person name="Alioto T."/>
            <person name="Alioto T."/>
            <person name="Gomez Garrido J."/>
        </authorList>
    </citation>
    <scope>NUCLEOTIDE SEQUENCE [LARGE SCALE GENOMIC DNA]</scope>
</reference>
<evidence type="ECO:0000256" key="13">
    <source>
        <dbReference type="ARBA" id="ARBA00023136"/>
    </source>
</evidence>
<gene>
    <name evidence="18" type="ORF">CLODIP_2_CD00763</name>
</gene>
<evidence type="ECO:0000256" key="17">
    <source>
        <dbReference type="SAM" id="Phobius"/>
    </source>
</evidence>
<evidence type="ECO:0000256" key="10">
    <source>
        <dbReference type="ARBA" id="ARBA00022989"/>
    </source>
</evidence>